<feature type="transmembrane region" description="Helical" evidence="1">
    <location>
        <begin position="157"/>
        <end position="175"/>
    </location>
</feature>
<dbReference type="RefSeq" id="WP_146287089.1">
    <property type="nucleotide sequence ID" value="NZ_BMLP01000004.1"/>
</dbReference>
<feature type="transmembrane region" description="Helical" evidence="1">
    <location>
        <begin position="24"/>
        <end position="44"/>
    </location>
</feature>
<dbReference type="InterPro" id="IPR009495">
    <property type="entry name" value="NrsF"/>
</dbReference>
<name>A0A918DDS4_9RHOB</name>
<keyword evidence="1" id="KW-0472">Membrane</keyword>
<evidence type="ECO:0000256" key="1">
    <source>
        <dbReference type="SAM" id="Phobius"/>
    </source>
</evidence>
<gene>
    <name evidence="2" type="ORF">GCM10010991_23880</name>
</gene>
<dbReference type="AlphaFoldDB" id="A0A918DDS4"/>
<organism evidence="2 3">
    <name type="scientific">Gemmobacter aquaticus</name>
    <dbReference type="NCBI Taxonomy" id="490185"/>
    <lineage>
        <taxon>Bacteria</taxon>
        <taxon>Pseudomonadati</taxon>
        <taxon>Pseudomonadota</taxon>
        <taxon>Alphaproteobacteria</taxon>
        <taxon>Rhodobacterales</taxon>
        <taxon>Paracoccaceae</taxon>
        <taxon>Gemmobacter</taxon>
    </lineage>
</organism>
<dbReference type="Pfam" id="PF06532">
    <property type="entry name" value="NrsF"/>
    <property type="match status" value="1"/>
</dbReference>
<feature type="transmembrane region" description="Helical" evidence="1">
    <location>
        <begin position="187"/>
        <end position="207"/>
    </location>
</feature>
<keyword evidence="3" id="KW-1185">Reference proteome</keyword>
<keyword evidence="1" id="KW-0812">Transmembrane</keyword>
<evidence type="ECO:0008006" key="4">
    <source>
        <dbReference type="Google" id="ProtNLM"/>
    </source>
</evidence>
<dbReference type="OrthoDB" id="7764375at2"/>
<reference evidence="2 3" key="1">
    <citation type="journal article" date="2014" name="Int. J. Syst. Evol. Microbiol.">
        <title>Complete genome sequence of Corynebacterium casei LMG S-19264T (=DSM 44701T), isolated from a smear-ripened cheese.</title>
        <authorList>
            <consortium name="US DOE Joint Genome Institute (JGI-PGF)"/>
            <person name="Walter F."/>
            <person name="Albersmeier A."/>
            <person name="Kalinowski J."/>
            <person name="Ruckert C."/>
        </authorList>
    </citation>
    <scope>NUCLEOTIDE SEQUENCE [LARGE SCALE GENOMIC DNA]</scope>
    <source>
        <strain evidence="2 3">CGMCC 1.7029</strain>
    </source>
</reference>
<dbReference type="Proteomes" id="UP000598196">
    <property type="component" value="Unassembled WGS sequence"/>
</dbReference>
<feature type="transmembrane region" description="Helical" evidence="1">
    <location>
        <begin position="127"/>
        <end position="145"/>
    </location>
</feature>
<accession>A0A918DDS4</accession>
<protein>
    <recommendedName>
        <fullName evidence="4">DUF1109 domain-containing protein</fullName>
    </recommendedName>
</protein>
<feature type="transmembrane region" description="Helical" evidence="1">
    <location>
        <begin position="56"/>
        <end position="76"/>
    </location>
</feature>
<keyword evidence="1" id="KW-1133">Transmembrane helix</keyword>
<dbReference type="EMBL" id="BMLP01000004">
    <property type="protein sequence ID" value="GGO33883.1"/>
    <property type="molecule type" value="Genomic_DNA"/>
</dbReference>
<feature type="transmembrane region" description="Helical" evidence="1">
    <location>
        <begin position="88"/>
        <end position="107"/>
    </location>
</feature>
<sequence>MKTHELIDRLSAETALPALHPRSIGLQIVTVVGVVSALFLLIAGPRDELMQAMSKPVVLTKTVLPAVLCLVALALALRLTRPERDARVLPLLLPLGAATGLWIWSYASQPPAQRFADVSVPALAECMGLILLLSALPAALALRWLSRGATTSPRISGALVGLAVAAGVATGYSLFCVQDNPLFFVTWYGAAIVIVAGLCALAGGRVLRW</sequence>
<proteinExistence type="predicted"/>
<comment type="caution">
    <text evidence="2">The sequence shown here is derived from an EMBL/GenBank/DDBJ whole genome shotgun (WGS) entry which is preliminary data.</text>
</comment>
<evidence type="ECO:0000313" key="3">
    <source>
        <dbReference type="Proteomes" id="UP000598196"/>
    </source>
</evidence>
<evidence type="ECO:0000313" key="2">
    <source>
        <dbReference type="EMBL" id="GGO33883.1"/>
    </source>
</evidence>